<sequence>MPQQRPTLAPHSYRAYFDHLLACQKCSEPPRRCGDGSALYRTYRSDLKKS</sequence>
<dbReference type="EMBL" id="FONR01000011">
    <property type="protein sequence ID" value="SFF74989.1"/>
    <property type="molecule type" value="Genomic_DNA"/>
</dbReference>
<organism evidence="1 2">
    <name type="scientific">Streptomyces mirabilis</name>
    <dbReference type="NCBI Taxonomy" id="68239"/>
    <lineage>
        <taxon>Bacteria</taxon>
        <taxon>Bacillati</taxon>
        <taxon>Actinomycetota</taxon>
        <taxon>Actinomycetes</taxon>
        <taxon>Kitasatosporales</taxon>
        <taxon>Streptomycetaceae</taxon>
        <taxon>Streptomyces</taxon>
    </lineage>
</organism>
<name>A0A1I2L946_9ACTN</name>
<dbReference type="RefSeq" id="WP_177324165.1">
    <property type="nucleotide sequence ID" value="NZ_FONR01000011.1"/>
</dbReference>
<accession>A0A1I2L946</accession>
<evidence type="ECO:0000313" key="1">
    <source>
        <dbReference type="EMBL" id="SFF74989.1"/>
    </source>
</evidence>
<gene>
    <name evidence="1" type="ORF">SAMN02787118_111285</name>
</gene>
<dbReference type="AlphaFoldDB" id="A0A1I2L946"/>
<reference evidence="1 2" key="1">
    <citation type="submission" date="2016-10" db="EMBL/GenBank/DDBJ databases">
        <authorList>
            <person name="de Groot N.N."/>
        </authorList>
    </citation>
    <scope>NUCLEOTIDE SEQUENCE [LARGE SCALE GENOMIC DNA]</scope>
    <source>
        <strain evidence="1 2">OK461</strain>
    </source>
</reference>
<proteinExistence type="predicted"/>
<protein>
    <submittedName>
        <fullName evidence="1">Uncharacterized protein</fullName>
    </submittedName>
</protein>
<dbReference type="Proteomes" id="UP000181942">
    <property type="component" value="Unassembled WGS sequence"/>
</dbReference>
<evidence type="ECO:0000313" key="2">
    <source>
        <dbReference type="Proteomes" id="UP000181942"/>
    </source>
</evidence>